<dbReference type="AlphaFoldDB" id="A0A0A2BC50"/>
<dbReference type="Proteomes" id="UP000030481">
    <property type="component" value="Unassembled WGS sequence"/>
</dbReference>
<organism evidence="1 2">
    <name type="scientific">Prochlorococcus marinus str. MIT 9401</name>
    <dbReference type="NCBI Taxonomy" id="167551"/>
    <lineage>
        <taxon>Bacteria</taxon>
        <taxon>Bacillati</taxon>
        <taxon>Cyanobacteriota</taxon>
        <taxon>Cyanophyceae</taxon>
        <taxon>Synechococcales</taxon>
        <taxon>Prochlorococcaceae</taxon>
        <taxon>Prochlorococcus</taxon>
    </lineage>
</organism>
<evidence type="ECO:0000313" key="1">
    <source>
        <dbReference type="EMBL" id="KGG10365.1"/>
    </source>
</evidence>
<gene>
    <name evidence="1" type="ORF">EV01_0268</name>
</gene>
<sequence length="69" mass="7982">MWKSNYLFSNINFNSASALRISILLFRSLKNLVIFFKIKSYLGINNNIIPRINISMSKNTESIDITKVL</sequence>
<name>A0A0A2BC50_PROMR</name>
<dbReference type="EMBL" id="JNAR01000004">
    <property type="protein sequence ID" value="KGG10365.1"/>
    <property type="molecule type" value="Genomic_DNA"/>
</dbReference>
<accession>A0A0A2BC50</accession>
<protein>
    <submittedName>
        <fullName evidence="1">Uncharacterized protein</fullName>
    </submittedName>
</protein>
<proteinExistence type="predicted"/>
<reference evidence="2" key="1">
    <citation type="journal article" date="2014" name="Sci. Data">
        <title>Genomes of diverse isolates of the marine cyanobacterium Prochlorococcus.</title>
        <authorList>
            <person name="Biller S."/>
            <person name="Berube P."/>
            <person name="Thompson J."/>
            <person name="Kelly L."/>
            <person name="Roggensack S."/>
            <person name="Awad L."/>
            <person name="Roache-Johnson K."/>
            <person name="Ding H."/>
            <person name="Giovannoni S.J."/>
            <person name="Moore L.R."/>
            <person name="Chisholm S.W."/>
        </authorList>
    </citation>
    <scope>NUCLEOTIDE SEQUENCE [LARGE SCALE GENOMIC DNA]</scope>
</reference>
<comment type="caution">
    <text evidence="1">The sequence shown here is derived from an EMBL/GenBank/DDBJ whole genome shotgun (WGS) entry which is preliminary data.</text>
</comment>
<evidence type="ECO:0000313" key="2">
    <source>
        <dbReference type="Proteomes" id="UP000030481"/>
    </source>
</evidence>